<evidence type="ECO:0000313" key="2">
    <source>
        <dbReference type="Proteomes" id="UP000257109"/>
    </source>
</evidence>
<sequence length="159" mass="18497">MKHPIEDHSLFGIDIINELVAEHLQLEADIDQPYLKLTDDISPSPPPLAKLKLLPNHLNYTYLGNDQQFPVIIANNLHREQEKKLLHVLRQHKKAIGWKLFDLPHINPSICMHRILMEEEARPIRKQQRRLNPTILDMVKKEVTKLLTTGIIYPISDSQ</sequence>
<reference evidence="1" key="1">
    <citation type="submission" date="2018-05" db="EMBL/GenBank/DDBJ databases">
        <title>Draft genome of Mucuna pruriens seed.</title>
        <authorList>
            <person name="Nnadi N.E."/>
            <person name="Vos R."/>
            <person name="Hasami M.H."/>
            <person name="Devisetty U.K."/>
            <person name="Aguiy J.C."/>
        </authorList>
    </citation>
    <scope>NUCLEOTIDE SEQUENCE [LARGE SCALE GENOMIC DNA]</scope>
    <source>
        <strain evidence="1">JCA_2017</strain>
    </source>
</reference>
<keyword evidence="2" id="KW-1185">Reference proteome</keyword>
<feature type="non-terminal residue" evidence="1">
    <location>
        <position position="1"/>
    </location>
</feature>
<protein>
    <recommendedName>
        <fullName evidence="3">Reverse transcriptase domain-containing protein</fullName>
    </recommendedName>
</protein>
<dbReference type="InterPro" id="IPR043502">
    <property type="entry name" value="DNA/RNA_pol_sf"/>
</dbReference>
<dbReference type="Gene3D" id="3.10.10.10">
    <property type="entry name" value="HIV Type 1 Reverse Transcriptase, subunit A, domain 1"/>
    <property type="match status" value="1"/>
</dbReference>
<evidence type="ECO:0008006" key="3">
    <source>
        <dbReference type="Google" id="ProtNLM"/>
    </source>
</evidence>
<dbReference type="EMBL" id="QJKJ01000737">
    <property type="protein sequence ID" value="RDY10972.1"/>
    <property type="molecule type" value="Genomic_DNA"/>
</dbReference>
<accession>A0A371I7E9</accession>
<evidence type="ECO:0000313" key="1">
    <source>
        <dbReference type="EMBL" id="RDY10972.1"/>
    </source>
</evidence>
<comment type="caution">
    <text evidence="1">The sequence shown here is derived from an EMBL/GenBank/DDBJ whole genome shotgun (WGS) entry which is preliminary data.</text>
</comment>
<gene>
    <name evidence="1" type="ORF">CR513_04435</name>
</gene>
<dbReference type="OrthoDB" id="2285730at2759"/>
<name>A0A371I7E9_MUCPR</name>
<dbReference type="SUPFAM" id="SSF56672">
    <property type="entry name" value="DNA/RNA polymerases"/>
    <property type="match status" value="1"/>
</dbReference>
<proteinExistence type="predicted"/>
<dbReference type="Proteomes" id="UP000257109">
    <property type="component" value="Unassembled WGS sequence"/>
</dbReference>
<dbReference type="AlphaFoldDB" id="A0A371I7E9"/>
<organism evidence="1 2">
    <name type="scientific">Mucuna pruriens</name>
    <name type="common">Velvet bean</name>
    <name type="synonym">Dolichos pruriens</name>
    <dbReference type="NCBI Taxonomy" id="157652"/>
    <lineage>
        <taxon>Eukaryota</taxon>
        <taxon>Viridiplantae</taxon>
        <taxon>Streptophyta</taxon>
        <taxon>Embryophyta</taxon>
        <taxon>Tracheophyta</taxon>
        <taxon>Spermatophyta</taxon>
        <taxon>Magnoliopsida</taxon>
        <taxon>eudicotyledons</taxon>
        <taxon>Gunneridae</taxon>
        <taxon>Pentapetalae</taxon>
        <taxon>rosids</taxon>
        <taxon>fabids</taxon>
        <taxon>Fabales</taxon>
        <taxon>Fabaceae</taxon>
        <taxon>Papilionoideae</taxon>
        <taxon>50 kb inversion clade</taxon>
        <taxon>NPAAA clade</taxon>
        <taxon>indigoferoid/millettioid clade</taxon>
        <taxon>Phaseoleae</taxon>
        <taxon>Mucuna</taxon>
    </lineage>
</organism>